<evidence type="ECO:0000256" key="1">
    <source>
        <dbReference type="SAM" id="SignalP"/>
    </source>
</evidence>
<evidence type="ECO:0000313" key="2">
    <source>
        <dbReference type="EMBL" id="VEI30629.1"/>
    </source>
</evidence>
<proteinExistence type="predicted"/>
<dbReference type="EMBL" id="LR134481">
    <property type="protein sequence ID" value="VEI30629.1"/>
    <property type="molecule type" value="Genomic_DNA"/>
</dbReference>
<name>A0A448Q1D0_HAEPA</name>
<evidence type="ECO:0008006" key="4">
    <source>
        <dbReference type="Google" id="ProtNLM"/>
    </source>
</evidence>
<evidence type="ECO:0000313" key="3">
    <source>
        <dbReference type="Proteomes" id="UP000268879"/>
    </source>
</evidence>
<organism evidence="2 3">
    <name type="scientific">Haemophilus parainfluenzae</name>
    <dbReference type="NCBI Taxonomy" id="729"/>
    <lineage>
        <taxon>Bacteria</taxon>
        <taxon>Pseudomonadati</taxon>
        <taxon>Pseudomonadota</taxon>
        <taxon>Gammaproteobacteria</taxon>
        <taxon>Pasteurellales</taxon>
        <taxon>Pasteurellaceae</taxon>
        <taxon>Haemophilus</taxon>
    </lineage>
</organism>
<feature type="signal peptide" evidence="1">
    <location>
        <begin position="1"/>
        <end position="25"/>
    </location>
</feature>
<dbReference type="PROSITE" id="PS51257">
    <property type="entry name" value="PROKAR_LIPOPROTEIN"/>
    <property type="match status" value="1"/>
</dbReference>
<sequence>MKKIISLLCLVLAACSSNNTPPAHDKTKPFHLYMTHLGDEKILIRSIVKTPDNKTYLLSDNEDYEFSGIDAHYLQPLFQPEYMTKLLKSNRRDGEFYLALGVDADRTNNKVKVDYIMIVPIKYLNTLRQSLKGLEQRWEVRYEPASSYCVANDFFHQEPSECKDNKPKTQIILRMKGKDNKSIIDGRIVKLNNRDEILKKSSLPMPIPTSLSNYRLKTDEEIRSAKWHEIKREIRESTKQGAETALIIITAPIWLPMAIGWEPGRGPSGRK</sequence>
<accession>A0A448Q1D0</accession>
<protein>
    <recommendedName>
        <fullName evidence="4">Lipoprotein</fullName>
    </recommendedName>
</protein>
<dbReference type="AlphaFoldDB" id="A0A448Q1D0"/>
<gene>
    <name evidence="2" type="ORF">NCTC10665_00967</name>
</gene>
<keyword evidence="1" id="KW-0732">Signal</keyword>
<reference evidence="2 3" key="1">
    <citation type="submission" date="2018-12" db="EMBL/GenBank/DDBJ databases">
        <authorList>
            <consortium name="Pathogen Informatics"/>
        </authorList>
    </citation>
    <scope>NUCLEOTIDE SEQUENCE [LARGE SCALE GENOMIC DNA]</scope>
    <source>
        <strain evidence="2 3">NCTC10665</strain>
    </source>
</reference>
<dbReference type="RefSeq" id="WP_126470568.1">
    <property type="nucleotide sequence ID" value="NZ_LR134481.1"/>
</dbReference>
<feature type="chain" id="PRO_5019069009" description="Lipoprotein" evidence="1">
    <location>
        <begin position="26"/>
        <end position="271"/>
    </location>
</feature>
<dbReference type="Proteomes" id="UP000268879">
    <property type="component" value="Chromosome"/>
</dbReference>